<dbReference type="RefSeq" id="XP_014175935.1">
    <property type="nucleotide sequence ID" value="XM_014320460.1"/>
</dbReference>
<dbReference type="InterPro" id="IPR052210">
    <property type="entry name" value="LysM1-like"/>
</dbReference>
<dbReference type="GO" id="GO:0008061">
    <property type="term" value="F:chitin binding"/>
    <property type="evidence" value="ECO:0007669"/>
    <property type="project" value="UniProtKB-KW"/>
</dbReference>
<dbReference type="PANTHER" id="PTHR34997">
    <property type="entry name" value="AM15"/>
    <property type="match status" value="1"/>
</dbReference>
<evidence type="ECO:0000313" key="8">
    <source>
        <dbReference type="Proteomes" id="UP000007796"/>
    </source>
</evidence>
<dbReference type="SMART" id="SM00257">
    <property type="entry name" value="LysM"/>
    <property type="match status" value="3"/>
</dbReference>
<dbReference type="AlphaFoldDB" id="F0X6K7"/>
<evidence type="ECO:0000256" key="5">
    <source>
        <dbReference type="SAM" id="SignalP"/>
    </source>
</evidence>
<comment type="similarity">
    <text evidence="3">Belongs to the secreted LysM effector family.</text>
</comment>
<feature type="domain" description="LysM" evidence="6">
    <location>
        <begin position="270"/>
        <end position="316"/>
    </location>
</feature>
<reference evidence="7 8" key="1">
    <citation type="journal article" date="2011" name="Proc. Natl. Acad. Sci. U.S.A.">
        <title>Genome and transcriptome analyses of the mountain pine beetle-fungal symbiont Grosmannia clavigera, a lodgepole pine pathogen.</title>
        <authorList>
            <person name="DiGuistini S."/>
            <person name="Wang Y."/>
            <person name="Liao N.Y."/>
            <person name="Taylor G."/>
            <person name="Tanguay P."/>
            <person name="Feau N."/>
            <person name="Henrissat B."/>
            <person name="Chan S.K."/>
            <person name="Hesse-Orce U."/>
            <person name="Alamouti S.M."/>
            <person name="Tsui C.K.M."/>
            <person name="Docking R.T."/>
            <person name="Levasseur A."/>
            <person name="Haridas S."/>
            <person name="Robertson G."/>
            <person name="Birol I."/>
            <person name="Holt R.A."/>
            <person name="Marra M.A."/>
            <person name="Hamelin R.C."/>
            <person name="Hirst M."/>
            <person name="Jones S.J.M."/>
            <person name="Bohlmann J."/>
            <person name="Breuil C."/>
        </authorList>
    </citation>
    <scope>NUCLEOTIDE SEQUENCE [LARGE SCALE GENOMIC DNA]</scope>
    <source>
        <strain evidence="8">kw1407 / UAMH 11150</strain>
    </source>
</reference>
<feature type="compositionally biased region" description="Low complexity" evidence="4">
    <location>
        <begin position="583"/>
        <end position="627"/>
    </location>
</feature>
<keyword evidence="1" id="KW-0147">Chitin-binding</keyword>
<dbReference type="InterPro" id="IPR036779">
    <property type="entry name" value="LysM_dom_sf"/>
</dbReference>
<evidence type="ECO:0000256" key="3">
    <source>
        <dbReference type="ARBA" id="ARBA00044955"/>
    </source>
</evidence>
<dbReference type="InterPro" id="IPR018392">
    <property type="entry name" value="LysM"/>
</dbReference>
<proteinExistence type="inferred from homology"/>
<feature type="domain" description="LysM" evidence="6">
    <location>
        <begin position="338"/>
        <end position="384"/>
    </location>
</feature>
<dbReference type="CDD" id="cd00118">
    <property type="entry name" value="LysM"/>
    <property type="match status" value="3"/>
</dbReference>
<dbReference type="OrthoDB" id="5985073at2759"/>
<gene>
    <name evidence="7" type="ORF">CMQ_6774</name>
</gene>
<evidence type="ECO:0000256" key="4">
    <source>
        <dbReference type="SAM" id="MobiDB-lite"/>
    </source>
</evidence>
<evidence type="ECO:0000259" key="6">
    <source>
        <dbReference type="PROSITE" id="PS51782"/>
    </source>
</evidence>
<feature type="chain" id="PRO_5003263757" evidence="5">
    <location>
        <begin position="18"/>
        <end position="687"/>
    </location>
</feature>
<feature type="signal peptide" evidence="5">
    <location>
        <begin position="1"/>
        <end position="17"/>
    </location>
</feature>
<dbReference type="Proteomes" id="UP000007796">
    <property type="component" value="Unassembled WGS sequence"/>
</dbReference>
<accession>F0X6K7</accession>
<dbReference type="EMBL" id="GL629729">
    <property type="protein sequence ID" value="EFX06453.1"/>
    <property type="molecule type" value="Genomic_DNA"/>
</dbReference>
<dbReference type="Gene3D" id="3.10.350.10">
    <property type="entry name" value="LysM domain"/>
    <property type="match status" value="4"/>
</dbReference>
<feature type="domain" description="LysM" evidence="6">
    <location>
        <begin position="219"/>
        <end position="265"/>
    </location>
</feature>
<dbReference type="PROSITE" id="PS51782">
    <property type="entry name" value="LYSM"/>
    <property type="match status" value="4"/>
</dbReference>
<name>F0X6K7_GROCL</name>
<feature type="domain" description="LysM" evidence="6">
    <location>
        <begin position="639"/>
        <end position="685"/>
    </location>
</feature>
<dbReference type="STRING" id="655863.F0X6K7"/>
<keyword evidence="2" id="KW-0843">Virulence</keyword>
<organism evidence="8">
    <name type="scientific">Grosmannia clavigera (strain kw1407 / UAMH 11150)</name>
    <name type="common">Blue stain fungus</name>
    <name type="synonym">Graphiocladiella clavigera</name>
    <dbReference type="NCBI Taxonomy" id="655863"/>
    <lineage>
        <taxon>Eukaryota</taxon>
        <taxon>Fungi</taxon>
        <taxon>Dikarya</taxon>
        <taxon>Ascomycota</taxon>
        <taxon>Pezizomycotina</taxon>
        <taxon>Sordariomycetes</taxon>
        <taxon>Sordariomycetidae</taxon>
        <taxon>Ophiostomatales</taxon>
        <taxon>Ophiostomataceae</taxon>
        <taxon>Leptographium</taxon>
    </lineage>
</organism>
<dbReference type="PANTHER" id="PTHR34997:SF1">
    <property type="entry name" value="PEPTIDOGLYCAN-BINDING LYSIN DOMAIN"/>
    <property type="match status" value="1"/>
</dbReference>
<sequence length="687" mass="74095">MLAVAFSSILAVTAVWAQQLDGYQIPFESLGLSSDCLVAVNTTVSSCPAWLGVITGLDPSIPLVPEAELNTLCSSTCRSDMAGLIPTIQAACTAPTDVMVPDTVTAYPAERYLYAIDISCLVDSKTGEYCDVLVSSWLNETNNNVSAYTSEQNCSYCELALLQYQLASPIGYDEESAEAFSSLTSSCAATTYTYSVPTMTTWALNATAVATTRPTCNATAYTVQEDDTCVSISGEQNVSTYGLITTNALTLACDPLPDVGTELCLSSMCTTYQLQGYDNCDSVVADLGITMAQLLAWNPNINSGCSNLAYFRGWYLASTTAAPVPTNAQPQSNTDCGQWYYVLPGDYCSLISVKFGISLSDFYFLNPQVDSSCDNLWAKTSDSSRNQFHPSSYIDFNYPPPYVGPTLNPTAPGTIEGCYYYWNTFVPGLFVQDDDDIDINSCLAWTWGAEVLLSDLLAWNPSLNASNCFMEQGYSYCVQKDEFPANITTANITYPYDYCFAPNISLIDSRSVQPDECDCYIQVREEDKGYFNCSMFPTLFNITVNDVVALNPQLTSNVACDSNLWNGLVGGYEQFCVERNTTGVSTGTSSSSTSTATSGQFSTTPMATITSTSVSTPSSTTAVVPPAQTEPGTTSSCTVYHVVVSGDTCYAISTTYKISLDEFYGWNPNVGTDCSALWLGYAVCVGV</sequence>
<dbReference type="SUPFAM" id="SSF54106">
    <property type="entry name" value="LysM domain"/>
    <property type="match status" value="2"/>
</dbReference>
<evidence type="ECO:0000313" key="7">
    <source>
        <dbReference type="EMBL" id="EFX06453.1"/>
    </source>
</evidence>
<keyword evidence="8" id="KW-1185">Reference proteome</keyword>
<evidence type="ECO:0000256" key="1">
    <source>
        <dbReference type="ARBA" id="ARBA00022669"/>
    </source>
</evidence>
<dbReference type="Pfam" id="PF01476">
    <property type="entry name" value="LysM"/>
    <property type="match status" value="3"/>
</dbReference>
<feature type="region of interest" description="Disordered" evidence="4">
    <location>
        <begin position="583"/>
        <end position="634"/>
    </location>
</feature>
<evidence type="ECO:0000256" key="2">
    <source>
        <dbReference type="ARBA" id="ARBA00023026"/>
    </source>
</evidence>
<dbReference type="eggNOG" id="KOG2806">
    <property type="taxonomic scope" value="Eukaryota"/>
</dbReference>
<dbReference type="HOGENOM" id="CLU_010591_5_0_1"/>
<dbReference type="GeneID" id="25980244"/>
<protein>
    <submittedName>
        <fullName evidence="7">Peptidoglycan-binding protein</fullName>
    </submittedName>
</protein>
<keyword evidence="5" id="KW-0732">Signal</keyword>
<dbReference type="InParanoid" id="F0X6K7"/>